<dbReference type="Gene3D" id="1.20.120.550">
    <property type="entry name" value="Membrane associated eicosanoid/glutathione metabolism-like domain"/>
    <property type="match status" value="1"/>
</dbReference>
<dbReference type="Proteomes" id="UP001152320">
    <property type="component" value="Chromosome 7"/>
</dbReference>
<sequence length="165" mass="19006">MDTDLKDLFSLKNDVFRVYLTYAILLVFKMMFLSFYTSIMRGTFGVYMEANREDAKLWAMFPEESSKDKLRIQRVRDRVDRIRRCHLNDLENIPAFLIVGLLFVAINPPLYVASIYYRVFTAARYIHCVAYLLPLPQPCRAVAFGSGSVITVLMGVEILKAAALF</sequence>
<dbReference type="InterPro" id="IPR023352">
    <property type="entry name" value="MAPEG-like_dom_sf"/>
</dbReference>
<evidence type="ECO:0000313" key="19">
    <source>
        <dbReference type="Proteomes" id="UP001152320"/>
    </source>
</evidence>
<evidence type="ECO:0000313" key="18">
    <source>
        <dbReference type="EMBL" id="KAJ8039519.1"/>
    </source>
</evidence>
<dbReference type="InterPro" id="IPR001129">
    <property type="entry name" value="Membr-assoc_MAPEG"/>
</dbReference>
<evidence type="ECO:0000256" key="6">
    <source>
        <dbReference type="ARBA" id="ARBA00022679"/>
    </source>
</evidence>
<keyword evidence="8" id="KW-1000">Mitochondrion outer membrane</keyword>
<evidence type="ECO:0000256" key="10">
    <source>
        <dbReference type="ARBA" id="ARBA00022989"/>
    </source>
</evidence>
<evidence type="ECO:0000256" key="3">
    <source>
        <dbReference type="ARBA" id="ARBA00004477"/>
    </source>
</evidence>
<comment type="subcellular location">
    <subcellularLocation>
        <location evidence="3">Endoplasmic reticulum membrane</location>
        <topology evidence="3">Multi-pass membrane protein</topology>
    </subcellularLocation>
    <subcellularLocation>
        <location evidence="2">Mitochondrion outer membrane</location>
    </subcellularLocation>
</comment>
<comment type="subunit">
    <text evidence="14">Homotrimer; The trimer binds only one molecule of glutathione.</text>
</comment>
<evidence type="ECO:0000256" key="17">
    <source>
        <dbReference type="SAM" id="Phobius"/>
    </source>
</evidence>
<proteinExistence type="inferred from homology"/>
<dbReference type="PANTHER" id="PTHR10689">
    <property type="entry name" value="MICROSOMAL GLUTATHIONE S-TRANSFERASE 1"/>
    <property type="match status" value="1"/>
</dbReference>
<comment type="similarity">
    <text evidence="4">Belongs to the MAPEG family.</text>
</comment>
<dbReference type="AlphaFoldDB" id="A0A9Q1C7F5"/>
<keyword evidence="6" id="KW-0808">Transferase</keyword>
<evidence type="ECO:0000256" key="11">
    <source>
        <dbReference type="ARBA" id="ARBA00022990"/>
    </source>
</evidence>
<gene>
    <name evidence="18" type="ORF">HOLleu_17267</name>
</gene>
<dbReference type="GO" id="GO:0005741">
    <property type="term" value="C:mitochondrial outer membrane"/>
    <property type="evidence" value="ECO:0007669"/>
    <property type="project" value="UniProtKB-SubCell"/>
</dbReference>
<protein>
    <recommendedName>
        <fullName evidence="15">Microsomal glutathione S-transferase 1</fullName>
        <ecNumber evidence="5">2.5.1.18</ecNumber>
    </recommendedName>
</protein>
<evidence type="ECO:0000256" key="16">
    <source>
        <dbReference type="ARBA" id="ARBA00049385"/>
    </source>
</evidence>
<feature type="transmembrane region" description="Helical" evidence="17">
    <location>
        <begin position="20"/>
        <end position="39"/>
    </location>
</feature>
<name>A0A9Q1C7F5_HOLLE</name>
<feature type="transmembrane region" description="Helical" evidence="17">
    <location>
        <begin position="93"/>
        <end position="117"/>
    </location>
</feature>
<keyword evidence="13 17" id="KW-0472">Membrane</keyword>
<evidence type="ECO:0000256" key="14">
    <source>
        <dbReference type="ARBA" id="ARBA00038540"/>
    </source>
</evidence>
<keyword evidence="7 17" id="KW-0812">Transmembrane</keyword>
<reference evidence="18" key="1">
    <citation type="submission" date="2021-10" db="EMBL/GenBank/DDBJ databases">
        <title>Tropical sea cucumber genome reveals ecological adaptation and Cuvierian tubules defense mechanism.</title>
        <authorList>
            <person name="Chen T."/>
        </authorList>
    </citation>
    <scope>NUCLEOTIDE SEQUENCE</scope>
    <source>
        <strain evidence="18">Nanhai2018</strain>
        <tissue evidence="18">Muscle</tissue>
    </source>
</reference>
<dbReference type="EC" id="2.5.1.18" evidence="5"/>
<comment type="caution">
    <text evidence="18">The sequence shown here is derived from an EMBL/GenBank/DDBJ whole genome shotgun (WGS) entry which is preliminary data.</text>
</comment>
<evidence type="ECO:0000256" key="1">
    <source>
        <dbReference type="ARBA" id="ARBA00003701"/>
    </source>
</evidence>
<keyword evidence="12" id="KW-0496">Mitochondrion</keyword>
<dbReference type="OrthoDB" id="193139at2759"/>
<evidence type="ECO:0000256" key="12">
    <source>
        <dbReference type="ARBA" id="ARBA00023128"/>
    </source>
</evidence>
<feature type="transmembrane region" description="Helical" evidence="17">
    <location>
        <begin position="141"/>
        <end position="159"/>
    </location>
</feature>
<accession>A0A9Q1C7F5</accession>
<comment type="function">
    <text evidence="1">Conjugation of reduced glutathione to a wide number of exogenous and endogenous hydrophobic electrophiles.</text>
</comment>
<evidence type="ECO:0000256" key="8">
    <source>
        <dbReference type="ARBA" id="ARBA00022787"/>
    </source>
</evidence>
<dbReference type="GO" id="GO:0004364">
    <property type="term" value="F:glutathione transferase activity"/>
    <property type="evidence" value="ECO:0007669"/>
    <property type="project" value="UniProtKB-EC"/>
</dbReference>
<dbReference type="FunFam" id="1.20.120.550:FF:000002">
    <property type="entry name" value="Microsomal glutathione S-transferase 1"/>
    <property type="match status" value="1"/>
</dbReference>
<keyword evidence="9" id="KW-0256">Endoplasmic reticulum</keyword>
<dbReference type="PANTHER" id="PTHR10689:SF6">
    <property type="entry name" value="MICROSOMAL GLUTATHIONE S-TRANSFERASE 1"/>
    <property type="match status" value="1"/>
</dbReference>
<evidence type="ECO:0000256" key="13">
    <source>
        <dbReference type="ARBA" id="ARBA00023136"/>
    </source>
</evidence>
<keyword evidence="10 17" id="KW-1133">Transmembrane helix</keyword>
<evidence type="ECO:0000256" key="4">
    <source>
        <dbReference type="ARBA" id="ARBA00010459"/>
    </source>
</evidence>
<dbReference type="SUPFAM" id="SSF161084">
    <property type="entry name" value="MAPEG domain-like"/>
    <property type="match status" value="1"/>
</dbReference>
<keyword evidence="19" id="KW-1185">Reference proteome</keyword>
<organism evidence="18 19">
    <name type="scientific">Holothuria leucospilota</name>
    <name type="common">Black long sea cucumber</name>
    <name type="synonym">Mertensiothuria leucospilota</name>
    <dbReference type="NCBI Taxonomy" id="206669"/>
    <lineage>
        <taxon>Eukaryota</taxon>
        <taxon>Metazoa</taxon>
        <taxon>Echinodermata</taxon>
        <taxon>Eleutherozoa</taxon>
        <taxon>Echinozoa</taxon>
        <taxon>Holothuroidea</taxon>
        <taxon>Aspidochirotacea</taxon>
        <taxon>Aspidochirotida</taxon>
        <taxon>Holothuriidae</taxon>
        <taxon>Holothuria</taxon>
    </lineage>
</organism>
<evidence type="ECO:0000256" key="15">
    <source>
        <dbReference type="ARBA" id="ARBA00039397"/>
    </source>
</evidence>
<keyword evidence="11" id="KW-0007">Acetylation</keyword>
<dbReference type="InterPro" id="IPR040162">
    <property type="entry name" value="MGST1-like"/>
</dbReference>
<dbReference type="EMBL" id="JAIZAY010000007">
    <property type="protein sequence ID" value="KAJ8039519.1"/>
    <property type="molecule type" value="Genomic_DNA"/>
</dbReference>
<dbReference type="Pfam" id="PF01124">
    <property type="entry name" value="MAPEG"/>
    <property type="match status" value="1"/>
</dbReference>
<evidence type="ECO:0000256" key="2">
    <source>
        <dbReference type="ARBA" id="ARBA00004294"/>
    </source>
</evidence>
<evidence type="ECO:0000256" key="7">
    <source>
        <dbReference type="ARBA" id="ARBA00022692"/>
    </source>
</evidence>
<comment type="catalytic activity">
    <reaction evidence="16">
        <text>RX + glutathione = an S-substituted glutathione + a halide anion + H(+)</text>
        <dbReference type="Rhea" id="RHEA:16437"/>
        <dbReference type="ChEBI" id="CHEBI:15378"/>
        <dbReference type="ChEBI" id="CHEBI:16042"/>
        <dbReference type="ChEBI" id="CHEBI:17792"/>
        <dbReference type="ChEBI" id="CHEBI:57925"/>
        <dbReference type="ChEBI" id="CHEBI:90779"/>
        <dbReference type="EC" id="2.5.1.18"/>
    </reaction>
    <physiologicalReaction direction="left-to-right" evidence="16">
        <dbReference type="Rhea" id="RHEA:16438"/>
    </physiologicalReaction>
</comment>
<evidence type="ECO:0000256" key="9">
    <source>
        <dbReference type="ARBA" id="ARBA00022824"/>
    </source>
</evidence>
<evidence type="ECO:0000256" key="5">
    <source>
        <dbReference type="ARBA" id="ARBA00012452"/>
    </source>
</evidence>
<dbReference type="GO" id="GO:0005789">
    <property type="term" value="C:endoplasmic reticulum membrane"/>
    <property type="evidence" value="ECO:0007669"/>
    <property type="project" value="UniProtKB-SubCell"/>
</dbReference>